<accession>A0A9W6SPC4</accession>
<reference evidence="2" key="1">
    <citation type="submission" date="2023-03" db="EMBL/GenBank/DDBJ databases">
        <title>Actinorhabdospora filicis NBRC 111898.</title>
        <authorList>
            <person name="Ichikawa N."/>
            <person name="Sato H."/>
            <person name="Tonouchi N."/>
        </authorList>
    </citation>
    <scope>NUCLEOTIDE SEQUENCE</scope>
    <source>
        <strain evidence="2">NBRC 111898</strain>
    </source>
</reference>
<sequence length="64" mass="6722">MSHAPEEPPPDPAGAEPSASDRAKPPPDASWLVTEEIRGSGFEEAPIPLNRPPDPRSGDIGPVE</sequence>
<protein>
    <submittedName>
        <fullName evidence="2">Uncharacterized protein</fullName>
    </submittedName>
</protein>
<dbReference type="AlphaFoldDB" id="A0A9W6SPC4"/>
<dbReference type="EMBL" id="BSTX01000003">
    <property type="protein sequence ID" value="GLZ79663.1"/>
    <property type="molecule type" value="Genomic_DNA"/>
</dbReference>
<gene>
    <name evidence="2" type="ORF">Afil01_44700</name>
</gene>
<proteinExistence type="predicted"/>
<dbReference type="Proteomes" id="UP001165079">
    <property type="component" value="Unassembled WGS sequence"/>
</dbReference>
<organism evidence="2 3">
    <name type="scientific">Actinorhabdospora filicis</name>
    <dbReference type="NCBI Taxonomy" id="1785913"/>
    <lineage>
        <taxon>Bacteria</taxon>
        <taxon>Bacillati</taxon>
        <taxon>Actinomycetota</taxon>
        <taxon>Actinomycetes</taxon>
        <taxon>Micromonosporales</taxon>
        <taxon>Micromonosporaceae</taxon>
        <taxon>Actinorhabdospora</taxon>
    </lineage>
</organism>
<comment type="caution">
    <text evidence="2">The sequence shown here is derived from an EMBL/GenBank/DDBJ whole genome shotgun (WGS) entry which is preliminary data.</text>
</comment>
<feature type="region of interest" description="Disordered" evidence="1">
    <location>
        <begin position="1"/>
        <end position="64"/>
    </location>
</feature>
<name>A0A9W6SPC4_9ACTN</name>
<keyword evidence="3" id="KW-1185">Reference proteome</keyword>
<evidence type="ECO:0000313" key="3">
    <source>
        <dbReference type="Proteomes" id="UP001165079"/>
    </source>
</evidence>
<evidence type="ECO:0000313" key="2">
    <source>
        <dbReference type="EMBL" id="GLZ79663.1"/>
    </source>
</evidence>
<evidence type="ECO:0000256" key="1">
    <source>
        <dbReference type="SAM" id="MobiDB-lite"/>
    </source>
</evidence>